<evidence type="ECO:0008006" key="3">
    <source>
        <dbReference type="Google" id="ProtNLM"/>
    </source>
</evidence>
<sequence>MTTLRIEHPTPDYDAWKQVFDADPLGREQSGVRGYRILRSVGDPTLVMIDLDFDSAGEAESFLTRLRVLWQSNPLLTGNPKARVVETAESKDY</sequence>
<gene>
    <name evidence="1" type="ORF">FB465_2947</name>
</gene>
<protein>
    <recommendedName>
        <fullName evidence="3">Cyclase</fullName>
    </recommendedName>
</protein>
<keyword evidence="2" id="KW-1185">Reference proteome</keyword>
<name>A0A561EQN2_9ACTN</name>
<evidence type="ECO:0000313" key="2">
    <source>
        <dbReference type="Proteomes" id="UP000318416"/>
    </source>
</evidence>
<organism evidence="1 2">
    <name type="scientific">Kitasatospora atroaurantiaca</name>
    <dbReference type="NCBI Taxonomy" id="285545"/>
    <lineage>
        <taxon>Bacteria</taxon>
        <taxon>Bacillati</taxon>
        <taxon>Actinomycetota</taxon>
        <taxon>Actinomycetes</taxon>
        <taxon>Kitasatosporales</taxon>
        <taxon>Streptomycetaceae</taxon>
        <taxon>Kitasatospora</taxon>
    </lineage>
</organism>
<comment type="caution">
    <text evidence="1">The sequence shown here is derived from an EMBL/GenBank/DDBJ whole genome shotgun (WGS) entry which is preliminary data.</text>
</comment>
<dbReference type="RefSeq" id="WP_145790888.1">
    <property type="nucleotide sequence ID" value="NZ_BAAABR010000007.1"/>
</dbReference>
<dbReference type="Proteomes" id="UP000318416">
    <property type="component" value="Unassembled WGS sequence"/>
</dbReference>
<evidence type="ECO:0000313" key="1">
    <source>
        <dbReference type="EMBL" id="TWE17905.1"/>
    </source>
</evidence>
<dbReference type="AlphaFoldDB" id="A0A561EQN2"/>
<proteinExistence type="predicted"/>
<dbReference type="EMBL" id="VIVR01000001">
    <property type="protein sequence ID" value="TWE17905.1"/>
    <property type="molecule type" value="Genomic_DNA"/>
</dbReference>
<reference evidence="1 2" key="1">
    <citation type="submission" date="2019-06" db="EMBL/GenBank/DDBJ databases">
        <title>Sequencing the genomes of 1000 actinobacteria strains.</title>
        <authorList>
            <person name="Klenk H.-P."/>
        </authorList>
    </citation>
    <scope>NUCLEOTIDE SEQUENCE [LARGE SCALE GENOMIC DNA]</scope>
    <source>
        <strain evidence="1 2">DSM 41649</strain>
    </source>
</reference>
<dbReference type="OrthoDB" id="4578588at2"/>
<accession>A0A561EQN2</accession>